<sequence length="105" mass="11854">MGCSKRLADTTIASAEFGFALANEEMPHNTARAATDNGSDLLLFIIFTLGKSIELTFRDAENQIRAEIQQSDKKCGRYRTYKVTSWVSIYEAIYKMKIRPVISPK</sequence>
<reference evidence="1 2" key="2">
    <citation type="submission" date="2008-10" db="EMBL/GenBank/DDBJ databases">
        <authorList>
            <person name="Fulton L."/>
            <person name="Clifton S."/>
            <person name="Fulton B."/>
            <person name="Xu J."/>
            <person name="Minx P."/>
            <person name="Pepin K.H."/>
            <person name="Johnson M."/>
            <person name="Bhonagiri V."/>
            <person name="Nash W.E."/>
            <person name="Mardis E.R."/>
            <person name="Wilson R.K."/>
        </authorList>
    </citation>
    <scope>NUCLEOTIDE SEQUENCE [LARGE SCALE GENOMIC DNA]</scope>
    <source>
        <strain evidence="1 2">DSM 30120</strain>
    </source>
</reference>
<dbReference type="AlphaFoldDB" id="B6XJL8"/>
<evidence type="ECO:0000313" key="2">
    <source>
        <dbReference type="Proteomes" id="UP000003729"/>
    </source>
</evidence>
<protein>
    <submittedName>
        <fullName evidence="1">Uncharacterized protein</fullName>
    </submittedName>
</protein>
<proteinExistence type="predicted"/>
<dbReference type="Proteomes" id="UP000003729">
    <property type="component" value="Unassembled WGS sequence"/>
</dbReference>
<organism evidence="1 2">
    <name type="scientific">Providencia alcalifaciens DSM 30120</name>
    <dbReference type="NCBI Taxonomy" id="520999"/>
    <lineage>
        <taxon>Bacteria</taxon>
        <taxon>Pseudomonadati</taxon>
        <taxon>Pseudomonadota</taxon>
        <taxon>Gammaproteobacteria</taxon>
        <taxon>Enterobacterales</taxon>
        <taxon>Morganellaceae</taxon>
        <taxon>Providencia</taxon>
    </lineage>
</organism>
<comment type="caution">
    <text evidence="1">The sequence shown here is derived from an EMBL/GenBank/DDBJ whole genome shotgun (WGS) entry which is preliminary data.</text>
</comment>
<gene>
    <name evidence="1" type="ORF">PROVALCAL_03576</name>
</gene>
<evidence type="ECO:0000313" key="1">
    <source>
        <dbReference type="EMBL" id="EEB44225.1"/>
    </source>
</evidence>
<reference evidence="1 2" key="1">
    <citation type="submission" date="2008-10" db="EMBL/GenBank/DDBJ databases">
        <title>Draft genome sequence of Providencia alcalifaciens (DSM 30120).</title>
        <authorList>
            <person name="Sudarsanam P."/>
            <person name="Ley R."/>
            <person name="Guruge J."/>
            <person name="Turnbaugh P.J."/>
            <person name="Mahowald M."/>
            <person name="Liep D."/>
            <person name="Gordon J."/>
        </authorList>
    </citation>
    <scope>NUCLEOTIDE SEQUENCE [LARGE SCALE GENOMIC DNA]</scope>
    <source>
        <strain evidence="1 2">DSM 30120</strain>
    </source>
</reference>
<name>B6XJL8_9GAMM</name>
<dbReference type="EMBL" id="ABXW01000070">
    <property type="protein sequence ID" value="EEB44225.1"/>
    <property type="molecule type" value="Genomic_DNA"/>
</dbReference>
<accession>B6XJL8</accession>